<dbReference type="PROSITE" id="PS51186">
    <property type="entry name" value="GNAT"/>
    <property type="match status" value="1"/>
</dbReference>
<evidence type="ECO:0000313" key="4">
    <source>
        <dbReference type="Proteomes" id="UP001370348"/>
    </source>
</evidence>
<dbReference type="Gene3D" id="3.40.630.30">
    <property type="match status" value="1"/>
</dbReference>
<feature type="compositionally biased region" description="Basic and acidic residues" evidence="1">
    <location>
        <begin position="110"/>
        <end position="145"/>
    </location>
</feature>
<gene>
    <name evidence="3" type="ORF">LZC94_41800</name>
</gene>
<feature type="region of interest" description="Disordered" evidence="1">
    <location>
        <begin position="110"/>
        <end position="146"/>
    </location>
</feature>
<dbReference type="EMBL" id="CP089984">
    <property type="protein sequence ID" value="WXB14348.1"/>
    <property type="molecule type" value="Genomic_DNA"/>
</dbReference>
<evidence type="ECO:0000259" key="2">
    <source>
        <dbReference type="PROSITE" id="PS51186"/>
    </source>
</evidence>
<dbReference type="InterPro" id="IPR016181">
    <property type="entry name" value="Acyl_CoA_acyltransferase"/>
</dbReference>
<dbReference type="RefSeq" id="WP_394823968.1">
    <property type="nucleotide sequence ID" value="NZ_CP089984.1"/>
</dbReference>
<dbReference type="CDD" id="cd04301">
    <property type="entry name" value="NAT_SF"/>
    <property type="match status" value="1"/>
</dbReference>
<name>A0ABZ2LTW0_9BACT</name>
<dbReference type="Pfam" id="PF24553">
    <property type="entry name" value="Rv0428c_C"/>
    <property type="match status" value="2"/>
</dbReference>
<dbReference type="InterPro" id="IPR056935">
    <property type="entry name" value="Rv0428c-like_C"/>
</dbReference>
<evidence type="ECO:0000313" key="3">
    <source>
        <dbReference type="EMBL" id="WXB14348.1"/>
    </source>
</evidence>
<evidence type="ECO:0000256" key="1">
    <source>
        <dbReference type="SAM" id="MobiDB-lite"/>
    </source>
</evidence>
<dbReference type="PANTHER" id="PTHR43072">
    <property type="entry name" value="N-ACETYLTRANSFERASE"/>
    <property type="match status" value="1"/>
</dbReference>
<dbReference type="InterPro" id="IPR000182">
    <property type="entry name" value="GNAT_dom"/>
</dbReference>
<accession>A0ABZ2LTW0</accession>
<reference evidence="3 4" key="1">
    <citation type="submission" date="2021-12" db="EMBL/GenBank/DDBJ databases">
        <title>Discovery of the Pendulisporaceae a myxobacterial family with distinct sporulation behavior and unique specialized metabolism.</title>
        <authorList>
            <person name="Garcia R."/>
            <person name="Popoff A."/>
            <person name="Bader C.D."/>
            <person name="Loehr J."/>
            <person name="Walesch S."/>
            <person name="Walt C."/>
            <person name="Boldt J."/>
            <person name="Bunk B."/>
            <person name="Haeckl F.J.F.P.J."/>
            <person name="Gunesch A.P."/>
            <person name="Birkelbach J."/>
            <person name="Nuebel U."/>
            <person name="Pietschmann T."/>
            <person name="Bach T."/>
            <person name="Mueller R."/>
        </authorList>
    </citation>
    <scope>NUCLEOTIDE SEQUENCE [LARGE SCALE GENOMIC DNA]</scope>
    <source>
        <strain evidence="3 4">MSr11954</strain>
    </source>
</reference>
<proteinExistence type="predicted"/>
<dbReference type="Proteomes" id="UP001370348">
    <property type="component" value="Chromosome"/>
</dbReference>
<keyword evidence="4" id="KW-1185">Reference proteome</keyword>
<dbReference type="PANTHER" id="PTHR43072:SF60">
    <property type="entry name" value="L-2,4-DIAMINOBUTYRIC ACID ACETYLTRANSFERASE"/>
    <property type="match status" value="1"/>
</dbReference>
<protein>
    <submittedName>
        <fullName evidence="3">GNAT family N-acetyltransferase</fullName>
    </submittedName>
</protein>
<sequence>MVDPAALQRIASRGWPAVETEPLGPWLLRAAGGFTRRANSALATEPPDRPLDEALAHVTQWYLARGLPAYVQLVQGTALDAELERRGWLPEAPVHVQIAKLDALRRALGEGHDHDETPGALGEDPHRDESPRSESPRDESPRDDVAISDLPDAPWIARYHKACNLHANALHVLRGGPHVAFATLRGGDPARARAIGRCVIVDGWAGFSAIEVDPAHRRRGLATTVMRALTRWAARAGATDAYLQVETDNAPAIALYARLGFVTHHDYHYRRAPARHERRRPITSS</sequence>
<organism evidence="3 4">
    <name type="scientific">Pendulispora albinea</name>
    <dbReference type="NCBI Taxonomy" id="2741071"/>
    <lineage>
        <taxon>Bacteria</taxon>
        <taxon>Pseudomonadati</taxon>
        <taxon>Myxococcota</taxon>
        <taxon>Myxococcia</taxon>
        <taxon>Myxococcales</taxon>
        <taxon>Sorangiineae</taxon>
        <taxon>Pendulisporaceae</taxon>
        <taxon>Pendulispora</taxon>
    </lineage>
</organism>
<dbReference type="SUPFAM" id="SSF55729">
    <property type="entry name" value="Acyl-CoA N-acyltransferases (Nat)"/>
    <property type="match status" value="1"/>
</dbReference>
<feature type="domain" description="N-acetyltransferase" evidence="2">
    <location>
        <begin position="134"/>
        <end position="281"/>
    </location>
</feature>